<dbReference type="AlphaFoldDB" id="A0AAN9Y558"/>
<dbReference type="EMBL" id="JBBCAQ010000020">
    <property type="protein sequence ID" value="KAK7592900.1"/>
    <property type="molecule type" value="Genomic_DNA"/>
</dbReference>
<accession>A0AAN9Y558</accession>
<dbReference type="Proteomes" id="UP001367676">
    <property type="component" value="Unassembled WGS sequence"/>
</dbReference>
<evidence type="ECO:0000313" key="3">
    <source>
        <dbReference type="Proteomes" id="UP001367676"/>
    </source>
</evidence>
<proteinExistence type="predicted"/>
<sequence length="285" mass="32909">MAPKVDFEKDNVERENESTANVIYDQQSNKQLFHKNNCTKGVEKHIVTKYRTGGRARSASRSPASRTVSHRSATHSKATSGRSAHKSDAGSSGGKSCSRQSSPKPKSRVEVSAKCYDVRRGRRREPCGKGIQWQHGKYVRDECGSGIVAKRLDFLPSRKIWCKTPLTMYQATIGELARKILCREKIVPRDVKPAPPNNIEEYILPPCRGYYRKYDCLRPCEEEYAYYKGGQKHYRDRVERYWEPCYSKDQKYKLDINEYAPHNAYLAKKLRRYNLRAGDMDPPCW</sequence>
<feature type="region of interest" description="Disordered" evidence="1">
    <location>
        <begin position="44"/>
        <end position="113"/>
    </location>
</feature>
<reference evidence="2 3" key="1">
    <citation type="submission" date="2024-03" db="EMBL/GenBank/DDBJ databases">
        <title>Adaptation during the transition from Ophiocordyceps entomopathogen to insect associate is accompanied by gene loss and intensified selection.</title>
        <authorList>
            <person name="Ward C.M."/>
            <person name="Onetto C.A."/>
            <person name="Borneman A.R."/>
        </authorList>
    </citation>
    <scope>NUCLEOTIDE SEQUENCE [LARGE SCALE GENOMIC DNA]</scope>
    <source>
        <strain evidence="2">AWRI1</strain>
        <tissue evidence="2">Single Adult Female</tissue>
    </source>
</reference>
<feature type="compositionally biased region" description="Low complexity" evidence="1">
    <location>
        <begin position="55"/>
        <end position="66"/>
    </location>
</feature>
<evidence type="ECO:0000256" key="1">
    <source>
        <dbReference type="SAM" id="MobiDB-lite"/>
    </source>
</evidence>
<feature type="region of interest" description="Disordered" evidence="1">
    <location>
        <begin position="1"/>
        <end position="23"/>
    </location>
</feature>
<keyword evidence="3" id="KW-1185">Reference proteome</keyword>
<evidence type="ECO:0000313" key="2">
    <source>
        <dbReference type="EMBL" id="KAK7592900.1"/>
    </source>
</evidence>
<feature type="compositionally biased region" description="Basic and acidic residues" evidence="1">
    <location>
        <begin position="1"/>
        <end position="17"/>
    </location>
</feature>
<name>A0AAN9Y558_9HEMI</name>
<protein>
    <submittedName>
        <fullName evidence="2">Uncharacterized protein</fullName>
    </submittedName>
</protein>
<organism evidence="2 3">
    <name type="scientific">Parthenolecanium corni</name>
    <dbReference type="NCBI Taxonomy" id="536013"/>
    <lineage>
        <taxon>Eukaryota</taxon>
        <taxon>Metazoa</taxon>
        <taxon>Ecdysozoa</taxon>
        <taxon>Arthropoda</taxon>
        <taxon>Hexapoda</taxon>
        <taxon>Insecta</taxon>
        <taxon>Pterygota</taxon>
        <taxon>Neoptera</taxon>
        <taxon>Paraneoptera</taxon>
        <taxon>Hemiptera</taxon>
        <taxon>Sternorrhyncha</taxon>
        <taxon>Coccoidea</taxon>
        <taxon>Coccidae</taxon>
        <taxon>Parthenolecanium</taxon>
    </lineage>
</organism>
<gene>
    <name evidence="2" type="ORF">V9T40_007652</name>
</gene>
<comment type="caution">
    <text evidence="2">The sequence shown here is derived from an EMBL/GenBank/DDBJ whole genome shotgun (WGS) entry which is preliminary data.</text>
</comment>